<feature type="compositionally biased region" description="Polar residues" evidence="8">
    <location>
        <begin position="230"/>
        <end position="242"/>
    </location>
</feature>
<protein>
    <recommendedName>
        <fullName evidence="9">AP2/ERF domain-containing protein</fullName>
    </recommendedName>
</protein>
<dbReference type="GO" id="GO:0003700">
    <property type="term" value="F:DNA-binding transcription factor activity"/>
    <property type="evidence" value="ECO:0007669"/>
    <property type="project" value="InterPro"/>
</dbReference>
<dbReference type="InterPro" id="IPR051032">
    <property type="entry name" value="AP2/ERF_TF_ERF_subfamily"/>
</dbReference>
<dbReference type="GO" id="GO:0005634">
    <property type="term" value="C:nucleus"/>
    <property type="evidence" value="ECO:0007669"/>
    <property type="project" value="UniProtKB-SubCell"/>
</dbReference>
<keyword evidence="4" id="KW-0010">Activator</keyword>
<evidence type="ECO:0000256" key="7">
    <source>
        <dbReference type="ARBA" id="ARBA00024343"/>
    </source>
</evidence>
<sequence>MSKTCADPAPERESDVKGPRRHGARGNERSSEGNAGGNDSGADEAEDSSERVDSPTSTSRTRQQETEVRKKAKVEGDTRHPIYRGVRKRPWGIWVTEIRRPKKKSRIWLGSFATAEMAARAYDCAALALRGNGALLNFPKLAHSLPRPADLTDKSIQAAATIAANNFSAHHITAAAATPEYNIQPISGLSSNTFLSSSPAISPSTSTRSPTRRPPPVPASKPATKPSALATGSSSQRSTANQRGHVHPSSGTLHRTSAVASPGASGNGGRGKSIYQRSNELAGGSTEHKEHQKVAGEPSSVPASANISGVQPQQQQSVFVDSDDMFTMGGPVNNVVLTSALCDAMCIPPPDAEHATETDGEEGSTAWEPHLWSY</sequence>
<keyword evidence="3" id="KW-0238">DNA-binding</keyword>
<accession>A0A8T0I3J5</accession>
<dbReference type="PROSITE" id="PS51032">
    <property type="entry name" value="AP2_ERF"/>
    <property type="match status" value="1"/>
</dbReference>
<keyword evidence="2" id="KW-0805">Transcription regulation</keyword>
<feature type="compositionally biased region" description="Polar residues" evidence="8">
    <location>
        <begin position="249"/>
        <end position="259"/>
    </location>
</feature>
<dbReference type="Proteomes" id="UP000822688">
    <property type="component" value="Chromosome 5"/>
</dbReference>
<evidence type="ECO:0000256" key="5">
    <source>
        <dbReference type="ARBA" id="ARBA00023163"/>
    </source>
</evidence>
<dbReference type="EMBL" id="CM026425">
    <property type="protein sequence ID" value="KAG0577587.1"/>
    <property type="molecule type" value="Genomic_DNA"/>
</dbReference>
<dbReference type="PANTHER" id="PTHR31985">
    <property type="entry name" value="ETHYLENE-RESPONSIVE TRANSCRIPTION FACTOR ERF042-RELATED"/>
    <property type="match status" value="1"/>
</dbReference>
<comment type="similarity">
    <text evidence="7">Belongs to the AP2/ERF transcription factor family. ERF subfamily.</text>
</comment>
<evidence type="ECO:0000313" key="11">
    <source>
        <dbReference type="Proteomes" id="UP000822688"/>
    </source>
</evidence>
<dbReference type="CDD" id="cd00018">
    <property type="entry name" value="AP2"/>
    <property type="match status" value="1"/>
</dbReference>
<dbReference type="SMART" id="SM00380">
    <property type="entry name" value="AP2"/>
    <property type="match status" value="1"/>
</dbReference>
<comment type="caution">
    <text evidence="10">The sequence shown here is derived from an EMBL/GenBank/DDBJ whole genome shotgun (WGS) entry which is preliminary data.</text>
</comment>
<dbReference type="GO" id="GO:0003677">
    <property type="term" value="F:DNA binding"/>
    <property type="evidence" value="ECO:0007669"/>
    <property type="project" value="UniProtKB-KW"/>
</dbReference>
<evidence type="ECO:0000256" key="4">
    <source>
        <dbReference type="ARBA" id="ARBA00023159"/>
    </source>
</evidence>
<feature type="region of interest" description="Disordered" evidence="8">
    <location>
        <begin position="1"/>
        <end position="81"/>
    </location>
</feature>
<keyword evidence="11" id="KW-1185">Reference proteome</keyword>
<comment type="subcellular location">
    <subcellularLocation>
        <location evidence="1">Nucleus</location>
    </subcellularLocation>
</comment>
<dbReference type="FunFam" id="3.30.730.10:FF:000001">
    <property type="entry name" value="Ethylene-responsive transcription factor 2"/>
    <property type="match status" value="1"/>
</dbReference>
<feature type="region of interest" description="Disordered" evidence="8">
    <location>
        <begin position="352"/>
        <end position="374"/>
    </location>
</feature>
<evidence type="ECO:0000313" key="10">
    <source>
        <dbReference type="EMBL" id="KAG0577587.1"/>
    </source>
</evidence>
<dbReference type="InterPro" id="IPR001471">
    <property type="entry name" value="AP2/ERF_dom"/>
</dbReference>
<evidence type="ECO:0000256" key="2">
    <source>
        <dbReference type="ARBA" id="ARBA00023015"/>
    </source>
</evidence>
<keyword evidence="5" id="KW-0804">Transcription</keyword>
<dbReference type="PANTHER" id="PTHR31985:SF312">
    <property type="entry name" value="AP2_ERF DOMAIN-CONTAINING PROTEIN"/>
    <property type="match status" value="1"/>
</dbReference>
<evidence type="ECO:0000256" key="1">
    <source>
        <dbReference type="ARBA" id="ARBA00004123"/>
    </source>
</evidence>
<feature type="compositionally biased region" description="Low complexity" evidence="8">
    <location>
        <begin position="196"/>
        <end position="209"/>
    </location>
</feature>
<feature type="compositionally biased region" description="Basic and acidic residues" evidence="8">
    <location>
        <begin position="9"/>
        <end position="18"/>
    </location>
</feature>
<evidence type="ECO:0000256" key="8">
    <source>
        <dbReference type="SAM" id="MobiDB-lite"/>
    </source>
</evidence>
<feature type="compositionally biased region" description="Basic and acidic residues" evidence="8">
    <location>
        <begin position="62"/>
        <end position="80"/>
    </location>
</feature>
<dbReference type="Pfam" id="PF00847">
    <property type="entry name" value="AP2"/>
    <property type="match status" value="1"/>
</dbReference>
<dbReference type="PRINTS" id="PR00367">
    <property type="entry name" value="ETHRSPELEMNT"/>
</dbReference>
<feature type="domain" description="AP2/ERF" evidence="9">
    <location>
        <begin position="82"/>
        <end position="139"/>
    </location>
</feature>
<proteinExistence type="inferred from homology"/>
<dbReference type="Gene3D" id="3.30.730.10">
    <property type="entry name" value="AP2/ERF domain"/>
    <property type="match status" value="1"/>
</dbReference>
<dbReference type="InterPro" id="IPR016177">
    <property type="entry name" value="DNA-bd_dom_sf"/>
</dbReference>
<name>A0A8T0I3J5_CERPU</name>
<evidence type="ECO:0000256" key="3">
    <source>
        <dbReference type="ARBA" id="ARBA00023125"/>
    </source>
</evidence>
<gene>
    <name evidence="10" type="ORF">KC19_5G166800</name>
</gene>
<keyword evidence="6" id="KW-0539">Nucleus</keyword>
<organism evidence="10 11">
    <name type="scientific">Ceratodon purpureus</name>
    <name type="common">Fire moss</name>
    <name type="synonym">Dicranum purpureum</name>
    <dbReference type="NCBI Taxonomy" id="3225"/>
    <lineage>
        <taxon>Eukaryota</taxon>
        <taxon>Viridiplantae</taxon>
        <taxon>Streptophyta</taxon>
        <taxon>Embryophyta</taxon>
        <taxon>Bryophyta</taxon>
        <taxon>Bryophytina</taxon>
        <taxon>Bryopsida</taxon>
        <taxon>Dicranidae</taxon>
        <taxon>Pseudoditrichales</taxon>
        <taxon>Ditrichaceae</taxon>
        <taxon>Ceratodon</taxon>
    </lineage>
</organism>
<dbReference type="InterPro" id="IPR036955">
    <property type="entry name" value="AP2/ERF_dom_sf"/>
</dbReference>
<evidence type="ECO:0000256" key="6">
    <source>
        <dbReference type="ARBA" id="ARBA00023242"/>
    </source>
</evidence>
<dbReference type="SUPFAM" id="SSF54171">
    <property type="entry name" value="DNA-binding domain"/>
    <property type="match status" value="1"/>
</dbReference>
<evidence type="ECO:0000259" key="9">
    <source>
        <dbReference type="PROSITE" id="PS51032"/>
    </source>
</evidence>
<reference evidence="10" key="1">
    <citation type="submission" date="2020-06" db="EMBL/GenBank/DDBJ databases">
        <title>WGS assembly of Ceratodon purpureus strain R40.</title>
        <authorList>
            <person name="Carey S.B."/>
            <person name="Jenkins J."/>
            <person name="Shu S."/>
            <person name="Lovell J.T."/>
            <person name="Sreedasyam A."/>
            <person name="Maumus F."/>
            <person name="Tiley G.P."/>
            <person name="Fernandez-Pozo N."/>
            <person name="Barry K."/>
            <person name="Chen C."/>
            <person name="Wang M."/>
            <person name="Lipzen A."/>
            <person name="Daum C."/>
            <person name="Saski C.A."/>
            <person name="Payton A.C."/>
            <person name="Mcbreen J.C."/>
            <person name="Conrad R.E."/>
            <person name="Kollar L.M."/>
            <person name="Olsson S."/>
            <person name="Huttunen S."/>
            <person name="Landis J.B."/>
            <person name="Wickett N.J."/>
            <person name="Johnson M.G."/>
            <person name="Rensing S.A."/>
            <person name="Grimwood J."/>
            <person name="Schmutz J."/>
            <person name="Mcdaniel S.F."/>
        </authorList>
    </citation>
    <scope>NUCLEOTIDE SEQUENCE</scope>
    <source>
        <strain evidence="10">R40</strain>
    </source>
</reference>
<feature type="region of interest" description="Disordered" evidence="8">
    <location>
        <begin position="196"/>
        <end position="314"/>
    </location>
</feature>
<dbReference type="AlphaFoldDB" id="A0A8T0I3J5"/>